<dbReference type="InterPro" id="IPR013785">
    <property type="entry name" value="Aldolase_TIM"/>
</dbReference>
<evidence type="ECO:0000256" key="4">
    <source>
        <dbReference type="ARBA" id="ARBA00022691"/>
    </source>
</evidence>
<dbReference type="InterPro" id="IPR058240">
    <property type="entry name" value="rSAM_sf"/>
</dbReference>
<dbReference type="InterPro" id="IPR006638">
    <property type="entry name" value="Elp3/MiaA/NifB-like_rSAM"/>
</dbReference>
<keyword evidence="3 9" id="KW-0349">Heme</keyword>
<dbReference type="InterPro" id="IPR034505">
    <property type="entry name" value="Coproporphyrinogen-III_oxidase"/>
</dbReference>
<keyword evidence="5 9" id="KW-0479">Metal-binding</keyword>
<reference evidence="11 12" key="1">
    <citation type="submission" date="2017-10" db="EMBL/GenBank/DDBJ databases">
        <title>Novel microbial diversity and functional potential in the marine mammal oral microbiome.</title>
        <authorList>
            <person name="Dudek N.K."/>
            <person name="Sun C.L."/>
            <person name="Burstein D."/>
            <person name="Kantor R.S."/>
            <person name="Aliaga Goltsman D.S."/>
            <person name="Bik E.M."/>
            <person name="Thomas B.C."/>
            <person name="Banfield J.F."/>
            <person name="Relman D.A."/>
        </authorList>
    </citation>
    <scope>NUCLEOTIDE SEQUENCE [LARGE SCALE GENOMIC DNA]</scope>
    <source>
        <strain evidence="11">DOLJORAL78_47_16</strain>
    </source>
</reference>
<dbReference type="SMART" id="SM00729">
    <property type="entry name" value="Elp3"/>
    <property type="match status" value="1"/>
</dbReference>
<sequence>MTPLGLYIHIPFCVQKCAYCDFISYAGQKKRTPAYIYALQQELEWYYHHNVLNDYQFFTLYIGGGTPSLATRELLPFLTTYYPRLVLRSDDESTIEVNPGTITFSQLRQLRQVGINRVSIGIQSFHNSELRQLGRIHSAEEAINSFHAAREADFRNISVDLMFGLPGSTLTQWEESLQRALFLRPEHISLYNLTIEEGTPFWQQHQRGNLSLPDEETQLAQYQTGCRMLTQAGYEHYEISNFAIPGYRSRHNQIYWRNEEYLGLGTGAHSYIQGRRYWNTVRLTDYLQRSTQYSISAEKEKGDVYPLTVDGKECLSKEGTIGETLMMNLRMLDGLDLQWFHERFGQTFETMYQETYETLHTQGLLEIIENHVRLTQKGVLLSNEVFREFISL</sequence>
<feature type="domain" description="Radical SAM core" evidence="10">
    <location>
        <begin position="1"/>
        <end position="235"/>
    </location>
</feature>
<evidence type="ECO:0000259" key="10">
    <source>
        <dbReference type="PROSITE" id="PS51918"/>
    </source>
</evidence>
<dbReference type="SFLD" id="SFLDF00288">
    <property type="entry name" value="HemN-like__clustered_with_nucl"/>
    <property type="match status" value="1"/>
</dbReference>
<dbReference type="SFLD" id="SFLDG01082">
    <property type="entry name" value="B12-binding_domain_containing"/>
    <property type="match status" value="1"/>
</dbReference>
<comment type="similarity">
    <text evidence="1">Belongs to the anaerobic coproporphyrinogen-III oxidase family. HemW subfamily.</text>
</comment>
<dbReference type="GO" id="GO:0051539">
    <property type="term" value="F:4 iron, 4 sulfur cluster binding"/>
    <property type="evidence" value="ECO:0007669"/>
    <property type="project" value="UniProtKB-UniRule"/>
</dbReference>
<keyword evidence="4 9" id="KW-0949">S-adenosyl-L-methionine</keyword>
<evidence type="ECO:0000313" key="12">
    <source>
        <dbReference type="Proteomes" id="UP000230821"/>
    </source>
</evidence>
<protein>
    <recommendedName>
        <fullName evidence="2 9">Heme chaperone HemW</fullName>
    </recommendedName>
</protein>
<dbReference type="PROSITE" id="PS51918">
    <property type="entry name" value="RADICAL_SAM"/>
    <property type="match status" value="1"/>
</dbReference>
<dbReference type="GO" id="GO:0004109">
    <property type="term" value="F:coproporphyrinogen oxidase activity"/>
    <property type="evidence" value="ECO:0007669"/>
    <property type="project" value="InterPro"/>
</dbReference>
<dbReference type="SUPFAM" id="SSF102114">
    <property type="entry name" value="Radical SAM enzymes"/>
    <property type="match status" value="1"/>
</dbReference>
<dbReference type="GO" id="GO:0006779">
    <property type="term" value="P:porphyrin-containing compound biosynthetic process"/>
    <property type="evidence" value="ECO:0007669"/>
    <property type="project" value="InterPro"/>
</dbReference>
<dbReference type="PANTHER" id="PTHR13932">
    <property type="entry name" value="COPROPORPHYRINIGEN III OXIDASE"/>
    <property type="match status" value="1"/>
</dbReference>
<gene>
    <name evidence="11" type="ORF">CSA56_12390</name>
</gene>
<evidence type="ECO:0000256" key="7">
    <source>
        <dbReference type="ARBA" id="ARBA00023014"/>
    </source>
</evidence>
<dbReference type="GO" id="GO:0046872">
    <property type="term" value="F:metal ion binding"/>
    <property type="evidence" value="ECO:0007669"/>
    <property type="project" value="UniProtKB-UniRule"/>
</dbReference>
<evidence type="ECO:0000256" key="1">
    <source>
        <dbReference type="ARBA" id="ARBA00006100"/>
    </source>
</evidence>
<dbReference type="Proteomes" id="UP000230821">
    <property type="component" value="Unassembled WGS sequence"/>
</dbReference>
<dbReference type="PANTHER" id="PTHR13932:SF5">
    <property type="entry name" value="RADICAL S-ADENOSYL METHIONINE DOMAIN-CONTAINING PROTEIN 1, MITOCHONDRIAL"/>
    <property type="match status" value="1"/>
</dbReference>
<dbReference type="Gene3D" id="3.20.20.70">
    <property type="entry name" value="Aldolase class I"/>
    <property type="match status" value="1"/>
</dbReference>
<keyword evidence="9" id="KW-0963">Cytoplasm</keyword>
<keyword evidence="8 9" id="KW-0143">Chaperone</keyword>
<dbReference type="NCBIfam" id="TIGR00539">
    <property type="entry name" value="hemN_rel"/>
    <property type="match status" value="1"/>
</dbReference>
<evidence type="ECO:0000313" key="11">
    <source>
        <dbReference type="EMBL" id="PIE33264.1"/>
    </source>
</evidence>
<accession>A0A2G6KC61</accession>
<keyword evidence="6 9" id="KW-0408">Iron</keyword>
<dbReference type="CDD" id="cd01335">
    <property type="entry name" value="Radical_SAM"/>
    <property type="match status" value="1"/>
</dbReference>
<dbReference type="InterPro" id="IPR007197">
    <property type="entry name" value="rSAM"/>
</dbReference>
<comment type="subcellular location">
    <subcellularLocation>
        <location evidence="9">Cytoplasm</location>
    </subcellularLocation>
</comment>
<evidence type="ECO:0000256" key="6">
    <source>
        <dbReference type="ARBA" id="ARBA00023004"/>
    </source>
</evidence>
<keyword evidence="9" id="KW-0004">4Fe-4S</keyword>
<dbReference type="AlphaFoldDB" id="A0A2G6KC61"/>
<proteinExistence type="inferred from homology"/>
<dbReference type="InterPro" id="IPR004559">
    <property type="entry name" value="HemW-like"/>
</dbReference>
<dbReference type="Pfam" id="PF06969">
    <property type="entry name" value="HemN_C"/>
    <property type="match status" value="1"/>
</dbReference>
<comment type="caution">
    <text evidence="11">The sequence shown here is derived from an EMBL/GenBank/DDBJ whole genome shotgun (WGS) entry which is preliminary data.</text>
</comment>
<dbReference type="SFLD" id="SFLDF00562">
    <property type="entry name" value="HemN-like__clustered_with_heat"/>
    <property type="match status" value="1"/>
</dbReference>
<dbReference type="GO" id="GO:0005737">
    <property type="term" value="C:cytoplasm"/>
    <property type="evidence" value="ECO:0007669"/>
    <property type="project" value="UniProtKB-SubCell"/>
</dbReference>
<evidence type="ECO:0000256" key="9">
    <source>
        <dbReference type="RuleBase" id="RU364116"/>
    </source>
</evidence>
<dbReference type="SFLD" id="SFLDG01065">
    <property type="entry name" value="anaerobic_coproporphyrinogen-I"/>
    <property type="match status" value="1"/>
</dbReference>
<organism evidence="11 12">
    <name type="scientific">candidate division KSB3 bacterium</name>
    <dbReference type="NCBI Taxonomy" id="2044937"/>
    <lineage>
        <taxon>Bacteria</taxon>
        <taxon>candidate division KSB3</taxon>
    </lineage>
</organism>
<name>A0A2G6KC61_9BACT</name>
<evidence type="ECO:0000256" key="2">
    <source>
        <dbReference type="ARBA" id="ARBA00017228"/>
    </source>
</evidence>
<evidence type="ECO:0000256" key="5">
    <source>
        <dbReference type="ARBA" id="ARBA00022723"/>
    </source>
</evidence>
<dbReference type="InterPro" id="IPR010723">
    <property type="entry name" value="HemN_C"/>
</dbReference>
<dbReference type="EMBL" id="PDSK01000101">
    <property type="protein sequence ID" value="PIE33264.1"/>
    <property type="molecule type" value="Genomic_DNA"/>
</dbReference>
<keyword evidence="7 9" id="KW-0411">Iron-sulfur</keyword>
<evidence type="ECO:0000256" key="3">
    <source>
        <dbReference type="ARBA" id="ARBA00022617"/>
    </source>
</evidence>
<dbReference type="SFLD" id="SFLDS00029">
    <property type="entry name" value="Radical_SAM"/>
    <property type="match status" value="1"/>
</dbReference>
<evidence type="ECO:0000256" key="8">
    <source>
        <dbReference type="ARBA" id="ARBA00023186"/>
    </source>
</evidence>
<dbReference type="Pfam" id="PF04055">
    <property type="entry name" value="Radical_SAM"/>
    <property type="match status" value="1"/>
</dbReference>
<comment type="function">
    <text evidence="9">Probably acts as a heme chaperone, transferring heme to an unknown acceptor. Binds one molecule of heme per monomer, possibly covalently. Binds 1 [4Fe-4S] cluster. The cluster is coordinated with 3 cysteines and an exchangeable S-adenosyl-L-methionine.</text>
</comment>